<evidence type="ECO:0000313" key="2">
    <source>
        <dbReference type="Proteomes" id="UP000789375"/>
    </source>
</evidence>
<organism evidence="1 2">
    <name type="scientific">Funneliformis mosseae</name>
    <name type="common">Endomycorrhizal fungus</name>
    <name type="synonym">Glomus mosseae</name>
    <dbReference type="NCBI Taxonomy" id="27381"/>
    <lineage>
        <taxon>Eukaryota</taxon>
        <taxon>Fungi</taxon>
        <taxon>Fungi incertae sedis</taxon>
        <taxon>Mucoromycota</taxon>
        <taxon>Glomeromycotina</taxon>
        <taxon>Glomeromycetes</taxon>
        <taxon>Glomerales</taxon>
        <taxon>Glomeraceae</taxon>
        <taxon>Funneliformis</taxon>
    </lineage>
</organism>
<comment type="caution">
    <text evidence="1">The sequence shown here is derived from an EMBL/GenBank/DDBJ whole genome shotgun (WGS) entry which is preliminary data.</text>
</comment>
<proteinExistence type="predicted"/>
<dbReference type="Proteomes" id="UP000789375">
    <property type="component" value="Unassembled WGS sequence"/>
</dbReference>
<evidence type="ECO:0000313" key="1">
    <source>
        <dbReference type="EMBL" id="CAG8630315.1"/>
    </source>
</evidence>
<keyword evidence="2" id="KW-1185">Reference proteome</keyword>
<name>A0A9N9GSB8_FUNMO</name>
<gene>
    <name evidence="1" type="ORF">FMOSSE_LOCUS10451</name>
</gene>
<accession>A0A9N9GSB8</accession>
<protein>
    <submittedName>
        <fullName evidence="1">11502_t:CDS:1</fullName>
    </submittedName>
</protein>
<dbReference type="AlphaFoldDB" id="A0A9N9GSB8"/>
<dbReference type="EMBL" id="CAJVPP010003481">
    <property type="protein sequence ID" value="CAG8630315.1"/>
    <property type="molecule type" value="Genomic_DNA"/>
</dbReference>
<sequence>MLTFPKGNNNRSSSIIFNIVNAIHSLIARIDDIDNKLHRNQKDINFHLSRLKFFTKISDEDEEKPIMNIINELTQHIPKNILMNDNYPCSKFS</sequence>
<reference evidence="1" key="1">
    <citation type="submission" date="2021-06" db="EMBL/GenBank/DDBJ databases">
        <authorList>
            <person name="Kallberg Y."/>
            <person name="Tangrot J."/>
            <person name="Rosling A."/>
        </authorList>
    </citation>
    <scope>NUCLEOTIDE SEQUENCE</scope>
    <source>
        <strain evidence="1">87-6 pot B 2015</strain>
    </source>
</reference>